<keyword evidence="3" id="KW-0520">NAD</keyword>
<evidence type="ECO:0000256" key="1">
    <source>
        <dbReference type="ARBA" id="ARBA00006484"/>
    </source>
</evidence>
<dbReference type="NCBIfam" id="NF009467">
    <property type="entry name" value="PRK12826.1-3"/>
    <property type="match status" value="1"/>
</dbReference>
<comment type="similarity">
    <text evidence="1">Belongs to the short-chain dehydrogenases/reductases (SDR) family.</text>
</comment>
<dbReference type="Gene3D" id="3.40.50.720">
    <property type="entry name" value="NAD(P)-binding Rossmann-like Domain"/>
    <property type="match status" value="1"/>
</dbReference>
<dbReference type="Pfam" id="PF13561">
    <property type="entry name" value="adh_short_C2"/>
    <property type="match status" value="1"/>
</dbReference>
<dbReference type="InterPro" id="IPR002347">
    <property type="entry name" value="SDR_fam"/>
</dbReference>
<dbReference type="InterPro" id="IPR036291">
    <property type="entry name" value="NAD(P)-bd_dom_sf"/>
</dbReference>
<dbReference type="AlphaFoldDB" id="A0A6J6VX53"/>
<dbReference type="NCBIfam" id="TIGR03971">
    <property type="entry name" value="SDR_subfam_1"/>
    <property type="match status" value="1"/>
</dbReference>
<dbReference type="InterPro" id="IPR023985">
    <property type="entry name" value="SDR_subfam_1"/>
</dbReference>
<dbReference type="PANTHER" id="PTHR24321:SF8">
    <property type="entry name" value="ESTRADIOL 17-BETA-DEHYDROGENASE 8-RELATED"/>
    <property type="match status" value="1"/>
</dbReference>
<dbReference type="PANTHER" id="PTHR24321">
    <property type="entry name" value="DEHYDROGENASES, SHORT CHAIN"/>
    <property type="match status" value="1"/>
</dbReference>
<accession>A0A6J6VX53</accession>
<protein>
    <submittedName>
        <fullName evidence="4">Unannotated protein</fullName>
    </submittedName>
</protein>
<dbReference type="PRINTS" id="PR00081">
    <property type="entry name" value="GDHRDH"/>
</dbReference>
<dbReference type="SUPFAM" id="SSF51735">
    <property type="entry name" value="NAD(P)-binding Rossmann-fold domains"/>
    <property type="match status" value="1"/>
</dbReference>
<dbReference type="FunFam" id="3.40.50.720:FF:000084">
    <property type="entry name" value="Short-chain dehydrogenase reductase"/>
    <property type="match status" value="1"/>
</dbReference>
<dbReference type="PRINTS" id="PR00080">
    <property type="entry name" value="SDRFAMILY"/>
</dbReference>
<gene>
    <name evidence="4" type="ORF">UFOPK2806_02712</name>
</gene>
<proteinExistence type="inferred from homology"/>
<evidence type="ECO:0000256" key="3">
    <source>
        <dbReference type="ARBA" id="ARBA00023027"/>
    </source>
</evidence>
<evidence type="ECO:0000256" key="2">
    <source>
        <dbReference type="ARBA" id="ARBA00023002"/>
    </source>
</evidence>
<evidence type="ECO:0000313" key="4">
    <source>
        <dbReference type="EMBL" id="CAB4776084.1"/>
    </source>
</evidence>
<dbReference type="CDD" id="cd05233">
    <property type="entry name" value="SDR_c"/>
    <property type="match status" value="1"/>
</dbReference>
<sequence>MLEGRLTNRVALISGVARGQGRSHAVRLASEGAHIIGFDLPGASPHTGYPMATKEDLAETVRMVEAAGGRIVAGAADVRDASAVQAVVDRGIEVLGPVHVVVANAGIISPGKPFWKISEEQWNDVIDVNLTGVWRTVKSAIPSMLAAGKGGSIILVASAAAQRGPMGIADYISAKSGLLGMMRTMARELARHDIRVNSILPGNVNTDLIHNDAMYRQFRPELENPTIDDVEPLFRRTMLLRRPWAEVEDISNAVAFLASDEARNITSVELPVDLGGILK</sequence>
<dbReference type="GO" id="GO:0016491">
    <property type="term" value="F:oxidoreductase activity"/>
    <property type="evidence" value="ECO:0007669"/>
    <property type="project" value="UniProtKB-KW"/>
</dbReference>
<keyword evidence="2" id="KW-0560">Oxidoreductase</keyword>
<organism evidence="4">
    <name type="scientific">freshwater metagenome</name>
    <dbReference type="NCBI Taxonomy" id="449393"/>
    <lineage>
        <taxon>unclassified sequences</taxon>
        <taxon>metagenomes</taxon>
        <taxon>ecological metagenomes</taxon>
    </lineage>
</organism>
<name>A0A6J6VX53_9ZZZZ</name>
<dbReference type="EMBL" id="CAEZYY010000086">
    <property type="protein sequence ID" value="CAB4776084.1"/>
    <property type="molecule type" value="Genomic_DNA"/>
</dbReference>
<reference evidence="4" key="1">
    <citation type="submission" date="2020-05" db="EMBL/GenBank/DDBJ databases">
        <authorList>
            <person name="Chiriac C."/>
            <person name="Salcher M."/>
            <person name="Ghai R."/>
            <person name="Kavagutti S V."/>
        </authorList>
    </citation>
    <scope>NUCLEOTIDE SEQUENCE</scope>
</reference>